<feature type="compositionally biased region" description="Low complexity" evidence="1">
    <location>
        <begin position="183"/>
        <end position="199"/>
    </location>
</feature>
<dbReference type="EMBL" id="ML739360">
    <property type="protein sequence ID" value="KAE8349005.1"/>
    <property type="molecule type" value="Genomic_DNA"/>
</dbReference>
<dbReference type="AlphaFoldDB" id="A0A5N6YU33"/>
<feature type="region of interest" description="Disordered" evidence="1">
    <location>
        <begin position="225"/>
        <end position="244"/>
    </location>
</feature>
<feature type="compositionally biased region" description="Polar residues" evidence="1">
    <location>
        <begin position="200"/>
        <end position="209"/>
    </location>
</feature>
<feature type="region of interest" description="Disordered" evidence="1">
    <location>
        <begin position="364"/>
        <end position="413"/>
    </location>
</feature>
<feature type="region of interest" description="Disordered" evidence="1">
    <location>
        <begin position="171"/>
        <end position="217"/>
    </location>
</feature>
<reference evidence="3" key="1">
    <citation type="submission" date="2019-04" db="EMBL/GenBank/DDBJ databases">
        <title>Friends and foes A comparative genomics studyof 23 Aspergillus species from section Flavi.</title>
        <authorList>
            <consortium name="DOE Joint Genome Institute"/>
            <person name="Kjaerbolling I."/>
            <person name="Vesth T."/>
            <person name="Frisvad J.C."/>
            <person name="Nybo J.L."/>
            <person name="Theobald S."/>
            <person name="Kildgaard S."/>
            <person name="Isbrandt T."/>
            <person name="Kuo A."/>
            <person name="Sato A."/>
            <person name="Lyhne E.K."/>
            <person name="Kogle M.E."/>
            <person name="Wiebenga A."/>
            <person name="Kun R.S."/>
            <person name="Lubbers R.J."/>
            <person name="Makela M.R."/>
            <person name="Barry K."/>
            <person name="Chovatia M."/>
            <person name="Clum A."/>
            <person name="Daum C."/>
            <person name="Haridas S."/>
            <person name="He G."/>
            <person name="LaButti K."/>
            <person name="Lipzen A."/>
            <person name="Mondo S."/>
            <person name="Riley R."/>
            <person name="Salamov A."/>
            <person name="Simmons B.A."/>
            <person name="Magnuson J.K."/>
            <person name="Henrissat B."/>
            <person name="Mortensen U.H."/>
            <person name="Larsen T.O."/>
            <person name="Devries R.P."/>
            <person name="Grigoriev I.V."/>
            <person name="Machida M."/>
            <person name="Baker S.E."/>
            <person name="Andersen M.R."/>
        </authorList>
    </citation>
    <scope>NUCLEOTIDE SEQUENCE [LARGE SCALE GENOMIC DNA]</scope>
    <source>
        <strain evidence="3">CBS 553.77</strain>
    </source>
</reference>
<proteinExistence type="predicted"/>
<evidence type="ECO:0000313" key="3">
    <source>
        <dbReference type="Proteomes" id="UP000327118"/>
    </source>
</evidence>
<keyword evidence="3" id="KW-1185">Reference proteome</keyword>
<evidence type="ECO:0000256" key="1">
    <source>
        <dbReference type="SAM" id="MobiDB-lite"/>
    </source>
</evidence>
<evidence type="ECO:0000313" key="2">
    <source>
        <dbReference type="EMBL" id="KAE8349005.1"/>
    </source>
</evidence>
<name>A0A5N6YU33_9EURO</name>
<organism evidence="2 3">
    <name type="scientific">Aspergillus coremiiformis</name>
    <dbReference type="NCBI Taxonomy" id="138285"/>
    <lineage>
        <taxon>Eukaryota</taxon>
        <taxon>Fungi</taxon>
        <taxon>Dikarya</taxon>
        <taxon>Ascomycota</taxon>
        <taxon>Pezizomycotina</taxon>
        <taxon>Eurotiomycetes</taxon>
        <taxon>Eurotiomycetidae</taxon>
        <taxon>Eurotiales</taxon>
        <taxon>Aspergillaceae</taxon>
        <taxon>Aspergillus</taxon>
        <taxon>Aspergillus subgen. Circumdati</taxon>
    </lineage>
</organism>
<dbReference type="OrthoDB" id="4346289at2759"/>
<accession>A0A5N6YU33</accession>
<sequence length="563" mass="61958">MSVDQSFYSMGHSLRTDEWNDFDNFFEGYVESNPTSVNSISPKDLDLTYNDMDGSNWDSGFDLCTQIPFTDSVNPETPFQEYVVGASNAEPVADPNDLFQLPPTSPNDLVLGSDFNSAWLPDAQDFDDHFYSTIRHMVESQAAVDSRCSSKKEKRREAAIALHLQRLQDAPFPEIDMSSDSNTSFPSPTCASPATTPLSDSTNKSSTPPSADATPGGIELVLDLNMNTPANLPRKQKPRSRAQKENYIKVRKHGACEKHRKQHKRCNCLDITGSGLNVNKTAIFTSPAVLDSIRQTSTPLHGPSQARPRPVSLPEQTQSIVLPTNVQPPKTMVMKHTGRDVRRPPQDNQSCTAPLPLNVYHGRHAAGSLPKPVETANTGQPRPRAPQSYRPTASCGGVDKTPSAPGPQMPARLKTFKSPVTTSRQQFVMELEACPKSAVNHMSGGSHRTITWRFRQVTQQSSENVIRTQSSRAEHGSLLLQLVSTSRSSNVSSQQIRVAYNDSSITSRQLPIERFSFTLSNHAPTATSILESFLSWIGASLFGRLAVFAFKQHWFTGKGMGLS</sequence>
<dbReference type="Proteomes" id="UP000327118">
    <property type="component" value="Unassembled WGS sequence"/>
</dbReference>
<gene>
    <name evidence="2" type="ORF">BDV28DRAFT_142157</name>
</gene>
<protein>
    <submittedName>
        <fullName evidence="2">Uncharacterized protein</fullName>
    </submittedName>
</protein>